<keyword evidence="2" id="KW-1185">Reference proteome</keyword>
<reference evidence="1 2" key="1">
    <citation type="journal article" date="2018" name="PLoS Pathog.">
        <title>Evolution of structural diversity of trichothecenes, a family of toxins produced by plant pathogenic and entomopathogenic fungi.</title>
        <authorList>
            <person name="Proctor R.H."/>
            <person name="McCormick S.P."/>
            <person name="Kim H.S."/>
            <person name="Cardoza R.E."/>
            <person name="Stanley A.M."/>
            <person name="Lindo L."/>
            <person name="Kelly A."/>
            <person name="Brown D.W."/>
            <person name="Lee T."/>
            <person name="Vaughan M.M."/>
            <person name="Alexander N.J."/>
            <person name="Busman M."/>
            <person name="Gutierrez S."/>
        </authorList>
    </citation>
    <scope>NUCLEOTIDE SEQUENCE [LARGE SCALE GENOMIC DNA]</scope>
    <source>
        <strain evidence="1 2">NRRL 13405</strain>
    </source>
</reference>
<name>A0A395MM24_9HYPO</name>
<protein>
    <submittedName>
        <fullName evidence="1">Uncharacterized protein</fullName>
    </submittedName>
</protein>
<evidence type="ECO:0000313" key="2">
    <source>
        <dbReference type="Proteomes" id="UP000265631"/>
    </source>
</evidence>
<dbReference type="EMBL" id="PXXK01000210">
    <property type="protein sequence ID" value="RFN48423.1"/>
    <property type="molecule type" value="Genomic_DNA"/>
</dbReference>
<dbReference type="AlphaFoldDB" id="A0A395MM24"/>
<gene>
    <name evidence="1" type="ORF">FIE12Z_7334</name>
</gene>
<organism evidence="1 2">
    <name type="scientific">Fusarium flagelliforme</name>
    <dbReference type="NCBI Taxonomy" id="2675880"/>
    <lineage>
        <taxon>Eukaryota</taxon>
        <taxon>Fungi</taxon>
        <taxon>Dikarya</taxon>
        <taxon>Ascomycota</taxon>
        <taxon>Pezizomycotina</taxon>
        <taxon>Sordariomycetes</taxon>
        <taxon>Hypocreomycetidae</taxon>
        <taxon>Hypocreales</taxon>
        <taxon>Nectriaceae</taxon>
        <taxon>Fusarium</taxon>
        <taxon>Fusarium incarnatum-equiseti species complex</taxon>
    </lineage>
</organism>
<accession>A0A395MM24</accession>
<comment type="caution">
    <text evidence="1">The sequence shown here is derived from an EMBL/GenBank/DDBJ whole genome shotgun (WGS) entry which is preliminary data.</text>
</comment>
<sequence>MALDTTTTALLLPDITGHFVASIKSANPTATTYILDCDWSKYPWQSKGPAQGPDDCYVESSTVILGPWADKTPAPGTPTTGTYKDSYVHVGNEDEHDAGFSFAAECQMSGTWAEKCTTTLIGGYNDGTPNPGTATGTFTRQTGTEPVADFFYWWEYGAFTYVDVTVTAGLEYLTVTGAAAVAETGVVTTKNVKDTSTVGEATSNVNVDAVSTDEPASVVTTSNNAGNRRRFSLWGVIGLVAAVSLL</sequence>
<dbReference type="Proteomes" id="UP000265631">
    <property type="component" value="Unassembled WGS sequence"/>
</dbReference>
<proteinExistence type="predicted"/>
<evidence type="ECO:0000313" key="1">
    <source>
        <dbReference type="EMBL" id="RFN48423.1"/>
    </source>
</evidence>